<feature type="domain" description="HD" evidence="1">
    <location>
        <begin position="135"/>
        <end position="258"/>
    </location>
</feature>
<dbReference type="SUPFAM" id="SSF109604">
    <property type="entry name" value="HD-domain/PDEase-like"/>
    <property type="match status" value="1"/>
</dbReference>
<dbReference type="OrthoDB" id="9759601at2"/>
<reference evidence="3 4" key="1">
    <citation type="submission" date="2015-01" db="EMBL/GenBank/DDBJ databases">
        <authorList>
            <person name="Filippidou S."/>
            <person name="Jeanneret N."/>
            <person name="Russel-Delif L."/>
            <person name="Junier T."/>
            <person name="Wunderlin T."/>
            <person name="Molina V."/>
            <person name="Johnson S.L."/>
            <person name="Davenport K.W."/>
            <person name="Chain P.S."/>
            <person name="Dorador C."/>
            <person name="Junier P."/>
        </authorList>
    </citation>
    <scope>NUCLEOTIDE SEQUENCE [LARGE SCALE GENOMIC DNA]</scope>
    <source>
        <strain evidence="3 4">Et7/4</strain>
    </source>
</reference>
<evidence type="ECO:0000313" key="3">
    <source>
        <dbReference type="EMBL" id="KJE26897.1"/>
    </source>
</evidence>
<dbReference type="InterPro" id="IPR006674">
    <property type="entry name" value="HD_domain"/>
</dbReference>
<feature type="domain" description="HD-GYP" evidence="2">
    <location>
        <begin position="113"/>
        <end position="308"/>
    </location>
</feature>
<dbReference type="Gene3D" id="1.10.3210.10">
    <property type="entry name" value="Hypothetical protein af1432"/>
    <property type="match status" value="1"/>
</dbReference>
<accession>A0A0D8BU42</accession>
<dbReference type="AlphaFoldDB" id="A0A0D8BU42"/>
<dbReference type="InterPro" id="IPR003607">
    <property type="entry name" value="HD/PDEase_dom"/>
</dbReference>
<dbReference type="EMBL" id="JYBP01000003">
    <property type="protein sequence ID" value="KJE26897.1"/>
    <property type="molecule type" value="Genomic_DNA"/>
</dbReference>
<sequence length="359" mass="40218">MRKVHISHAKSGDVLAVDLFAANGSVLLSRGVRLTSGYIRSLAQKGVQYIYIDDKQTYDIRPLPLISATVRQQAVKKVYETMTALIEQKKLLRRASSLDLGKEYEKVFKDILDYLLKQENLLINLSDLVISNGYFFHHSVNVATIAGVIGIAKGYSPQQLLDLGVGALLFDIGMTQLPDGLWRKKGELTEEEKEIVHRHTYLGFELLRRQRNISLFSAHCALQHHERCDGSGYPRALSGNEIHEYARIVAIADVFDALTSARYHRKQYSPHEAAEYLSAAGGLLDYELIKLFLSYIAIYPVAATVLLNTGHIGVVSQVFPGFPLRPVVRIIKNPAGEELKSPYEIDLRKEMNVTIVKAV</sequence>
<evidence type="ECO:0000313" key="4">
    <source>
        <dbReference type="Proteomes" id="UP000032522"/>
    </source>
</evidence>
<dbReference type="Pfam" id="PF13487">
    <property type="entry name" value="HD_5"/>
    <property type="match status" value="1"/>
</dbReference>
<dbReference type="Proteomes" id="UP000032522">
    <property type="component" value="Unassembled WGS sequence"/>
</dbReference>
<dbReference type="PANTHER" id="PTHR43155">
    <property type="entry name" value="CYCLIC DI-GMP PHOSPHODIESTERASE PA4108-RELATED"/>
    <property type="match status" value="1"/>
</dbReference>
<organism evidence="3 4">
    <name type="scientific">Geobacillus kaustophilus</name>
    <dbReference type="NCBI Taxonomy" id="1462"/>
    <lineage>
        <taxon>Bacteria</taxon>
        <taxon>Bacillati</taxon>
        <taxon>Bacillota</taxon>
        <taxon>Bacilli</taxon>
        <taxon>Bacillales</taxon>
        <taxon>Anoxybacillaceae</taxon>
        <taxon>Geobacillus</taxon>
        <taxon>Geobacillus thermoleovorans group</taxon>
    </lineage>
</organism>
<dbReference type="CDD" id="cd00077">
    <property type="entry name" value="HDc"/>
    <property type="match status" value="1"/>
</dbReference>
<protein>
    <submittedName>
        <fullName evidence="3">HD domain protein</fullName>
    </submittedName>
</protein>
<dbReference type="PROSITE" id="PS51831">
    <property type="entry name" value="HD"/>
    <property type="match status" value="1"/>
</dbReference>
<dbReference type="RefSeq" id="WP_044732650.1">
    <property type="nucleotide sequence ID" value="NZ_JYBP01000003.1"/>
</dbReference>
<dbReference type="InterPro" id="IPR037522">
    <property type="entry name" value="HD_GYP_dom"/>
</dbReference>
<gene>
    <name evidence="3" type="ORF">LG52_3202</name>
</gene>
<comment type="caution">
    <text evidence="3">The sequence shown here is derived from an EMBL/GenBank/DDBJ whole genome shotgun (WGS) entry which is preliminary data.</text>
</comment>
<dbReference type="PANTHER" id="PTHR43155:SF2">
    <property type="entry name" value="CYCLIC DI-GMP PHOSPHODIESTERASE PA4108"/>
    <property type="match status" value="1"/>
</dbReference>
<dbReference type="SMART" id="SM00471">
    <property type="entry name" value="HDc"/>
    <property type="match status" value="1"/>
</dbReference>
<evidence type="ECO:0000259" key="1">
    <source>
        <dbReference type="PROSITE" id="PS51831"/>
    </source>
</evidence>
<dbReference type="PROSITE" id="PS51832">
    <property type="entry name" value="HD_GYP"/>
    <property type="match status" value="1"/>
</dbReference>
<proteinExistence type="predicted"/>
<dbReference type="PATRIC" id="fig|1462.6.peg.3520"/>
<evidence type="ECO:0000259" key="2">
    <source>
        <dbReference type="PROSITE" id="PS51832"/>
    </source>
</evidence>
<name>A0A0D8BU42_GEOKU</name>